<evidence type="ECO:0000313" key="3">
    <source>
        <dbReference type="Proteomes" id="UP001367676"/>
    </source>
</evidence>
<dbReference type="Proteomes" id="UP001367676">
    <property type="component" value="Unassembled WGS sequence"/>
</dbReference>
<gene>
    <name evidence="2" type="ORF">V9T40_014759</name>
</gene>
<dbReference type="AlphaFoldDB" id="A0AAN9TFR9"/>
<evidence type="ECO:0000256" key="1">
    <source>
        <dbReference type="SAM" id="MobiDB-lite"/>
    </source>
</evidence>
<feature type="region of interest" description="Disordered" evidence="1">
    <location>
        <begin position="79"/>
        <end position="109"/>
    </location>
</feature>
<dbReference type="EMBL" id="JBBCAQ010000041">
    <property type="protein sequence ID" value="KAK7571155.1"/>
    <property type="molecule type" value="Genomic_DNA"/>
</dbReference>
<reference evidence="2 3" key="1">
    <citation type="submission" date="2024-03" db="EMBL/GenBank/DDBJ databases">
        <title>Adaptation during the transition from Ophiocordyceps entomopathogen to insect associate is accompanied by gene loss and intensified selection.</title>
        <authorList>
            <person name="Ward C.M."/>
            <person name="Onetto C.A."/>
            <person name="Borneman A.R."/>
        </authorList>
    </citation>
    <scope>NUCLEOTIDE SEQUENCE [LARGE SCALE GENOMIC DNA]</scope>
    <source>
        <strain evidence="2">AWRI1</strain>
        <tissue evidence="2">Single Adult Female</tissue>
    </source>
</reference>
<accession>A0AAN9TFR9</accession>
<keyword evidence="3" id="KW-1185">Reference proteome</keyword>
<protein>
    <submittedName>
        <fullName evidence="2">Uncharacterized protein</fullName>
    </submittedName>
</protein>
<comment type="caution">
    <text evidence="2">The sequence shown here is derived from an EMBL/GenBank/DDBJ whole genome shotgun (WGS) entry which is preliminary data.</text>
</comment>
<sequence>MLVDTATIKGIIENLESSKRIKREPPTTTTTTTEDWRLAWLATFPSPKPTTEAVWSRSPIMKYLYTKYGLTPTSTSLPRIITGPSFDDEHPPSEPTTTSTTTPAPIGNTRSFMDLMLDKWLKDGYESRHSYTDAYAGLPLKPADIQNYQTDFRQS</sequence>
<proteinExistence type="predicted"/>
<evidence type="ECO:0000313" key="2">
    <source>
        <dbReference type="EMBL" id="KAK7571155.1"/>
    </source>
</evidence>
<name>A0AAN9TFR9_9HEMI</name>
<feature type="compositionally biased region" description="Low complexity" evidence="1">
    <location>
        <begin position="95"/>
        <end position="105"/>
    </location>
</feature>
<organism evidence="2 3">
    <name type="scientific">Parthenolecanium corni</name>
    <dbReference type="NCBI Taxonomy" id="536013"/>
    <lineage>
        <taxon>Eukaryota</taxon>
        <taxon>Metazoa</taxon>
        <taxon>Ecdysozoa</taxon>
        <taxon>Arthropoda</taxon>
        <taxon>Hexapoda</taxon>
        <taxon>Insecta</taxon>
        <taxon>Pterygota</taxon>
        <taxon>Neoptera</taxon>
        <taxon>Paraneoptera</taxon>
        <taxon>Hemiptera</taxon>
        <taxon>Sternorrhyncha</taxon>
        <taxon>Coccoidea</taxon>
        <taxon>Coccidae</taxon>
        <taxon>Parthenolecanium</taxon>
    </lineage>
</organism>